<keyword evidence="3" id="KW-0378">Hydrolase</keyword>
<keyword evidence="6" id="KW-0732">Signal</keyword>
<dbReference type="Proteomes" id="UP000077852">
    <property type="component" value="Unassembled WGS sequence"/>
</dbReference>
<dbReference type="GO" id="GO:0016787">
    <property type="term" value="F:hydrolase activity"/>
    <property type="evidence" value="ECO:0007669"/>
    <property type="project" value="UniProtKB-KW"/>
</dbReference>
<evidence type="ECO:0000256" key="4">
    <source>
        <dbReference type="ARBA" id="ARBA00022833"/>
    </source>
</evidence>
<dbReference type="RefSeq" id="WP_081266858.1">
    <property type="nucleotide sequence ID" value="NZ_LVHG01000029.1"/>
</dbReference>
<gene>
    <name evidence="8" type="ORF">A3K87_00605</name>
</gene>
<dbReference type="Gene3D" id="3.30.70.360">
    <property type="match status" value="1"/>
</dbReference>
<dbReference type="InterPro" id="IPR017150">
    <property type="entry name" value="Pept_M20_glutamate_carboxypep"/>
</dbReference>
<feature type="signal peptide" evidence="6">
    <location>
        <begin position="1"/>
        <end position="29"/>
    </location>
</feature>
<dbReference type="Gene3D" id="3.40.630.10">
    <property type="entry name" value="Zn peptidases"/>
    <property type="match status" value="1"/>
</dbReference>
<dbReference type="PIRSF" id="PIRSF037238">
    <property type="entry name" value="Carboxypeptidase_G2"/>
    <property type="match status" value="1"/>
</dbReference>
<feature type="active site" description="Proton acceptor" evidence="5">
    <location>
        <position position="178"/>
    </location>
</feature>
<dbReference type="GO" id="GO:0046872">
    <property type="term" value="F:metal ion binding"/>
    <property type="evidence" value="ECO:0007669"/>
    <property type="project" value="UniProtKB-KW"/>
</dbReference>
<organism evidence="8 9">
    <name type="scientific">Variovorax paradoxus</name>
    <dbReference type="NCBI Taxonomy" id="34073"/>
    <lineage>
        <taxon>Bacteria</taxon>
        <taxon>Pseudomonadati</taxon>
        <taxon>Pseudomonadota</taxon>
        <taxon>Betaproteobacteria</taxon>
        <taxon>Burkholderiales</taxon>
        <taxon>Comamonadaceae</taxon>
        <taxon>Variovorax</taxon>
    </lineage>
</organism>
<dbReference type="InterPro" id="IPR001261">
    <property type="entry name" value="ArgE/DapE_CS"/>
</dbReference>
<evidence type="ECO:0000256" key="5">
    <source>
        <dbReference type="PIRSR" id="PIRSR037238-1"/>
    </source>
</evidence>
<keyword evidence="4" id="KW-0862">Zinc</keyword>
<comment type="cofactor">
    <cofactor evidence="1">
        <name>Zn(2+)</name>
        <dbReference type="ChEBI" id="CHEBI:29105"/>
    </cofactor>
</comment>
<protein>
    <submittedName>
        <fullName evidence="8">Peptidase M20</fullName>
    </submittedName>
</protein>
<comment type="caution">
    <text evidence="8">The sequence shown here is derived from an EMBL/GenBank/DDBJ whole genome shotgun (WGS) entry which is preliminary data.</text>
</comment>
<dbReference type="AlphaFoldDB" id="A0AA91DQP8"/>
<proteinExistence type="predicted"/>
<evidence type="ECO:0000313" key="8">
    <source>
        <dbReference type="EMBL" id="OAK65810.1"/>
    </source>
</evidence>
<dbReference type="Pfam" id="PF07687">
    <property type="entry name" value="M20_dimer"/>
    <property type="match status" value="1"/>
</dbReference>
<evidence type="ECO:0000256" key="3">
    <source>
        <dbReference type="ARBA" id="ARBA00022801"/>
    </source>
</evidence>
<evidence type="ECO:0000256" key="1">
    <source>
        <dbReference type="ARBA" id="ARBA00001947"/>
    </source>
</evidence>
<dbReference type="PROSITE" id="PS00759">
    <property type="entry name" value="ARGE_DAPE_CPG2_2"/>
    <property type="match status" value="1"/>
</dbReference>
<dbReference type="SUPFAM" id="SSF55031">
    <property type="entry name" value="Bacterial exopeptidase dimerisation domain"/>
    <property type="match status" value="1"/>
</dbReference>
<feature type="chain" id="PRO_5041736622" evidence="6">
    <location>
        <begin position="30"/>
        <end position="422"/>
    </location>
</feature>
<dbReference type="InterPro" id="IPR002933">
    <property type="entry name" value="Peptidase_M20"/>
</dbReference>
<dbReference type="InterPro" id="IPR036264">
    <property type="entry name" value="Bact_exopeptidase_dim_dom"/>
</dbReference>
<dbReference type="InterPro" id="IPR050072">
    <property type="entry name" value="Peptidase_M20A"/>
</dbReference>
<evidence type="ECO:0000259" key="7">
    <source>
        <dbReference type="Pfam" id="PF07687"/>
    </source>
</evidence>
<dbReference type="CDD" id="cd03885">
    <property type="entry name" value="M20_CPDG2"/>
    <property type="match status" value="1"/>
</dbReference>
<sequence length="422" mass="44221">MTQHSSFFVLRSIAAACGLAFGAMVAAHAAPDARLLAAAEKAQPAVIDNLKEMVLIESGSLNVDGLLKMADVVEGRLKAAGFKTERRKATAGAGADIVIATLKGTGKRKIMLQGHMDTVYPAGILNGQPYKVDGNRIYGPGIADDKGGLAVIMASLKILADAGWRDYDTLTVVMNPDEEVGSVGSGELIATLADQHDTVLSFEPTAAKSVAKGESLLLGAAGIATATLEVKGRAAHAGAAPELGRNALYELSYQMLQTKDLAKDIPGVTLNWTVARATGPLNQITEKAQAQGDVRITQPGAEKKLNEALQAKVAAGKLIPDTETTVKVEVGRPAFIAGEKGRALAEKAQAIYREIDRDLALTPMTGGGTDAGYAGRSGKATVVESFGLAGFGYHARDEYIEVDSIVPRIYLVTRLLTEIGKN</sequence>
<dbReference type="Pfam" id="PF01546">
    <property type="entry name" value="Peptidase_M20"/>
    <property type="match status" value="1"/>
</dbReference>
<evidence type="ECO:0000313" key="9">
    <source>
        <dbReference type="Proteomes" id="UP000077852"/>
    </source>
</evidence>
<evidence type="ECO:0000256" key="6">
    <source>
        <dbReference type="SAM" id="SignalP"/>
    </source>
</evidence>
<feature type="active site" evidence="5">
    <location>
        <position position="117"/>
    </location>
</feature>
<dbReference type="SUPFAM" id="SSF53187">
    <property type="entry name" value="Zn-dependent exopeptidases"/>
    <property type="match status" value="1"/>
</dbReference>
<name>A0AA91DQP8_VARPD</name>
<dbReference type="InterPro" id="IPR011650">
    <property type="entry name" value="Peptidase_M20_dimer"/>
</dbReference>
<dbReference type="PANTHER" id="PTHR43808:SF10">
    <property type="entry name" value="BLL3749 PROTEIN"/>
    <property type="match status" value="1"/>
</dbReference>
<evidence type="ECO:0000256" key="2">
    <source>
        <dbReference type="ARBA" id="ARBA00022723"/>
    </source>
</evidence>
<feature type="domain" description="Peptidase M20 dimerisation" evidence="7">
    <location>
        <begin position="219"/>
        <end position="314"/>
    </location>
</feature>
<keyword evidence="2" id="KW-0479">Metal-binding</keyword>
<accession>A0AA91DQP8</accession>
<dbReference type="PANTHER" id="PTHR43808">
    <property type="entry name" value="ACETYLORNITHINE DEACETYLASE"/>
    <property type="match status" value="1"/>
</dbReference>
<reference evidence="8 9" key="1">
    <citation type="submission" date="2016-03" db="EMBL/GenBank/DDBJ databases">
        <title>Genome sequence of Variovorax paradoxus KB5.</title>
        <authorList>
            <person name="Jeong H."/>
            <person name="Hong C.E."/>
            <person name="Jo S.H."/>
            <person name="Park J.M."/>
        </authorList>
    </citation>
    <scope>NUCLEOTIDE SEQUENCE [LARGE SCALE GENOMIC DNA]</scope>
    <source>
        <strain evidence="8 9">KB5</strain>
    </source>
</reference>
<dbReference type="NCBIfam" id="NF004788">
    <property type="entry name" value="PRK06133.1"/>
    <property type="match status" value="1"/>
</dbReference>
<dbReference type="EMBL" id="LVHG01000029">
    <property type="protein sequence ID" value="OAK65810.1"/>
    <property type="molecule type" value="Genomic_DNA"/>
</dbReference>